<dbReference type="STRING" id="742743.HMPREF9453_01130"/>
<protein>
    <submittedName>
        <fullName evidence="1">Uncharacterized protein</fullName>
    </submittedName>
</protein>
<dbReference type="HOGENOM" id="CLU_2478368_0_0_9"/>
<accession>H1D0J2</accession>
<name>H1D0J2_9FIRM</name>
<keyword evidence="2" id="KW-1185">Reference proteome</keyword>
<gene>
    <name evidence="1" type="ORF">HMPREF9453_01130</name>
</gene>
<dbReference type="AlphaFoldDB" id="H1D0J2"/>
<reference evidence="1 2" key="1">
    <citation type="submission" date="2011-11" db="EMBL/GenBank/DDBJ databases">
        <title>The Genome Sequence of Dialister succinatiphilus YIT 11850.</title>
        <authorList>
            <consortium name="The Broad Institute Genome Sequencing Platform"/>
            <person name="Earl A."/>
            <person name="Ward D."/>
            <person name="Feldgarden M."/>
            <person name="Gevers D."/>
            <person name="Morotomi M."/>
            <person name="Young S.K."/>
            <person name="Zeng Q."/>
            <person name="Gargeya S."/>
            <person name="Fitzgerald M."/>
            <person name="Haas B."/>
            <person name="Abouelleil A."/>
            <person name="Alvarado L."/>
            <person name="Arachchi H.M."/>
            <person name="Berlin A."/>
            <person name="Brown A."/>
            <person name="Chapman S.B."/>
            <person name="Dunbar C."/>
            <person name="Gearin G."/>
            <person name="Goldberg J."/>
            <person name="Griggs A."/>
            <person name="Gujja S."/>
            <person name="Heiman D."/>
            <person name="Howarth C."/>
            <person name="Lui A."/>
            <person name="MacDonald P.J.P."/>
            <person name="Montmayeur A."/>
            <person name="Murphy C."/>
            <person name="Neiman D."/>
            <person name="Pearson M."/>
            <person name="Priest M."/>
            <person name="Roberts A."/>
            <person name="Saif S."/>
            <person name="Shea T."/>
            <person name="Sisk P."/>
            <person name="Stolte C."/>
            <person name="Sykes S."/>
            <person name="Wortman J."/>
            <person name="Nusbaum C."/>
            <person name="Birren B."/>
        </authorList>
    </citation>
    <scope>NUCLEOTIDE SEQUENCE [LARGE SCALE GENOMIC DNA]</scope>
    <source>
        <strain evidence="1 2">YIT 11850</strain>
    </source>
</reference>
<sequence>MFPGGAGESASAVNFEKNRHRGNGKAGESFFISFFLRLAIPSPDYVHRETERAEPARAVGFLRFSWRFHLERKDTHEKSGTRIQNQQ</sequence>
<evidence type="ECO:0000313" key="1">
    <source>
        <dbReference type="EMBL" id="EHO62951.1"/>
    </source>
</evidence>
<proteinExistence type="predicted"/>
<organism evidence="1 2">
    <name type="scientific">Dialister succinatiphilus YIT 11850</name>
    <dbReference type="NCBI Taxonomy" id="742743"/>
    <lineage>
        <taxon>Bacteria</taxon>
        <taxon>Bacillati</taxon>
        <taxon>Bacillota</taxon>
        <taxon>Negativicutes</taxon>
        <taxon>Veillonellales</taxon>
        <taxon>Veillonellaceae</taxon>
        <taxon>Dialister</taxon>
    </lineage>
</organism>
<comment type="caution">
    <text evidence="1">The sequence shown here is derived from an EMBL/GenBank/DDBJ whole genome shotgun (WGS) entry which is preliminary data.</text>
</comment>
<dbReference type="EMBL" id="ADLT01000037">
    <property type="protein sequence ID" value="EHO62951.1"/>
    <property type="molecule type" value="Genomic_DNA"/>
</dbReference>
<dbReference type="Proteomes" id="UP000003277">
    <property type="component" value="Unassembled WGS sequence"/>
</dbReference>
<evidence type="ECO:0000313" key="2">
    <source>
        <dbReference type="Proteomes" id="UP000003277"/>
    </source>
</evidence>